<keyword evidence="3" id="KW-1185">Reference proteome</keyword>
<sequence length="106" mass="12467">MKELILHPLVLTLFLSVIFVYFVISFQLISNNSQWAQTVEKFFIVLSVLIISGMNISYIAFTTRFHPSQLYTPELTLPYLLINISFYLFFFINLFPNPCQNKIFCK</sequence>
<reference evidence="2 3" key="1">
    <citation type="submission" date="2008-07" db="EMBL/GenBank/DDBJ databases">
        <authorList>
            <person name="Tandeau de Marsac N."/>
            <person name="Ferriera S."/>
            <person name="Johnson J."/>
            <person name="Kravitz S."/>
            <person name="Beeson K."/>
            <person name="Sutton G."/>
            <person name="Rogers Y.-H."/>
            <person name="Friedman R."/>
            <person name="Frazier M."/>
            <person name="Venter J.C."/>
        </authorList>
    </citation>
    <scope>NUCLEOTIDE SEQUENCE [LARGE SCALE GENOMIC DNA]</scope>
    <source>
        <strain evidence="2 3">PCC 7420</strain>
    </source>
</reference>
<organism evidence="2 3">
    <name type="scientific">Coleofasciculus chthonoplastes PCC 7420</name>
    <dbReference type="NCBI Taxonomy" id="118168"/>
    <lineage>
        <taxon>Bacteria</taxon>
        <taxon>Bacillati</taxon>
        <taxon>Cyanobacteriota</taxon>
        <taxon>Cyanophyceae</taxon>
        <taxon>Coleofasciculales</taxon>
        <taxon>Coleofasciculaceae</taxon>
        <taxon>Coleofasciculus</taxon>
    </lineage>
</organism>
<keyword evidence="1" id="KW-0472">Membrane</keyword>
<dbReference type="EMBL" id="DS989852">
    <property type="protein sequence ID" value="EDX74577.1"/>
    <property type="molecule type" value="Genomic_DNA"/>
</dbReference>
<keyword evidence="1" id="KW-0812">Transmembrane</keyword>
<dbReference type="HOGENOM" id="CLU_2218565_0_0_3"/>
<evidence type="ECO:0000313" key="3">
    <source>
        <dbReference type="Proteomes" id="UP000003835"/>
    </source>
</evidence>
<keyword evidence="1" id="KW-1133">Transmembrane helix</keyword>
<evidence type="ECO:0000256" key="1">
    <source>
        <dbReference type="SAM" id="Phobius"/>
    </source>
</evidence>
<feature type="transmembrane region" description="Helical" evidence="1">
    <location>
        <begin position="6"/>
        <end position="30"/>
    </location>
</feature>
<gene>
    <name evidence="2" type="ORF">MC7420_6055</name>
</gene>
<dbReference type="AlphaFoldDB" id="B4VTH6"/>
<protein>
    <submittedName>
        <fullName evidence="2">Uncharacterized protein</fullName>
    </submittedName>
</protein>
<feature type="transmembrane region" description="Helical" evidence="1">
    <location>
        <begin position="42"/>
        <end position="61"/>
    </location>
</feature>
<name>B4VTH6_9CYAN</name>
<proteinExistence type="predicted"/>
<dbReference type="Proteomes" id="UP000003835">
    <property type="component" value="Unassembled WGS sequence"/>
</dbReference>
<evidence type="ECO:0000313" key="2">
    <source>
        <dbReference type="EMBL" id="EDX74577.1"/>
    </source>
</evidence>
<feature type="transmembrane region" description="Helical" evidence="1">
    <location>
        <begin position="76"/>
        <end position="96"/>
    </location>
</feature>
<accession>B4VTH6</accession>